<evidence type="ECO:0000256" key="6">
    <source>
        <dbReference type="ARBA" id="ARBA00022840"/>
    </source>
</evidence>
<evidence type="ECO:0000256" key="1">
    <source>
        <dbReference type="ARBA" id="ARBA00004123"/>
    </source>
</evidence>
<keyword evidence="9 11" id="KW-0539">Nucleus</keyword>
<comment type="subcellular location">
    <subcellularLocation>
        <location evidence="1 11">Nucleus</location>
    </subcellularLocation>
</comment>
<evidence type="ECO:0000256" key="5">
    <source>
        <dbReference type="ARBA" id="ARBA00022776"/>
    </source>
</evidence>
<keyword evidence="4" id="KW-0547">Nucleotide-binding</keyword>
<name>A0ABD6ECS7_9BILA</name>
<feature type="domain" description="SMC hinge" evidence="13">
    <location>
        <begin position="519"/>
        <end position="639"/>
    </location>
</feature>
<dbReference type="PIRSF" id="PIRSF005719">
    <property type="entry name" value="SMC"/>
    <property type="match status" value="1"/>
</dbReference>
<keyword evidence="5" id="KW-0498">Mitosis</keyword>
<dbReference type="SUPFAM" id="SSF75553">
    <property type="entry name" value="Smc hinge domain"/>
    <property type="match status" value="1"/>
</dbReference>
<dbReference type="GO" id="GO:0051301">
    <property type="term" value="P:cell division"/>
    <property type="evidence" value="ECO:0007669"/>
    <property type="project" value="UniProtKB-KW"/>
</dbReference>
<keyword evidence="10" id="KW-0131">Cell cycle</keyword>
<evidence type="ECO:0000256" key="10">
    <source>
        <dbReference type="ARBA" id="ARBA00023306"/>
    </source>
</evidence>
<dbReference type="Gene3D" id="3.40.50.300">
    <property type="entry name" value="P-loop containing nucleotide triphosphate hydrolases"/>
    <property type="match status" value="2"/>
</dbReference>
<gene>
    <name evidence="14" type="ORF">AB6A40_001833</name>
</gene>
<evidence type="ECO:0000313" key="15">
    <source>
        <dbReference type="Proteomes" id="UP001608902"/>
    </source>
</evidence>
<evidence type="ECO:0000256" key="4">
    <source>
        <dbReference type="ARBA" id="ARBA00022741"/>
    </source>
</evidence>
<dbReference type="InterPro" id="IPR027120">
    <property type="entry name" value="Smc2_ABC"/>
</dbReference>
<reference evidence="14 15" key="1">
    <citation type="submission" date="2024-08" db="EMBL/GenBank/DDBJ databases">
        <title>Gnathostoma spinigerum genome.</title>
        <authorList>
            <person name="Gonzalez-Bertolin B."/>
            <person name="Monzon S."/>
            <person name="Zaballos A."/>
            <person name="Jimenez P."/>
            <person name="Dekumyoy P."/>
            <person name="Varona S."/>
            <person name="Cuesta I."/>
            <person name="Sumanam S."/>
            <person name="Adisakwattana P."/>
            <person name="Gasser R.B."/>
            <person name="Hernandez-Gonzalez A."/>
            <person name="Young N.D."/>
            <person name="Perteguer M.J."/>
        </authorList>
    </citation>
    <scope>NUCLEOTIDE SEQUENCE [LARGE SCALE GENOMIC DNA]</scope>
    <source>
        <strain evidence="14">AL3</strain>
        <tissue evidence="14">Liver</tissue>
    </source>
</reference>
<evidence type="ECO:0000256" key="3">
    <source>
        <dbReference type="ARBA" id="ARBA00022618"/>
    </source>
</evidence>
<sequence>MYIKRIEIDGFKSYAQKQVVDKFDPQFNAITGLNGSGKSNILDAICFVLGISNLQQVRATQLSDLVYKQGQAGVTKATVTITFDNSDKRKPVGYSEYKEIIIRRQIIINGRNTYTINGSAATNKRVADLFHSVGLNVNNPHFLIMQGRITKVLNMKPNEILGMIEEAAGTQMYEKKKNDALDKIQKKEGKVAEIDRVMNEDIIPQVEKLKHDRNNFLEYQKIDRDIEKLTWKLIAYDYISLQVAVGDHERRIKEMHEKQADIDKKCEAIEMDVADKVAHQKELESAKKEKNIGERSEMEENVKRLLAAVSVAESSRDEVREKQKEILISVERIKKSLVMDKRELAKKNHELEEMEAKEGGDEKREQELEEIISKARSKLEALAKGMTTDEQGCAMTLEAQLIAQRTALSELETKVKKADMRLKTLIPGLLKKKNELSKLSLQATSETKELSELEEKLAKMEFNIKQLGFDSEEEKRLSEEARSLTSERSKLTDFIDNFEAKHPNLRFEYTDPEPNFNRDLVKGLVAKLFRIKELRFATALEVAGGGNLSNVVVQNAETGRELISRGNLSRRVTMIPLDKIEGRVADNRKLERAKYLVGEGNVFLAKDLVQYDKQLEPVMRFVFGNTLICTTSDFAKKVTYDRQIMMRSVAISGEDYSPSGTLTGGSRPNKIALLTELDDVLKNGERVSEIDIKLKRINEKLMKIVPLRQRFTDMSAEREKISQRLNIIKEGMKHSPLQLLSAEIEAMEKEIADHRNVVESCNGERTILKSKVEQLELRKKNEKAFQEKEKKQTQSELNSAEKELINLKKCFEKAKASLATLREEIITLQKTIEEQETEIERENEKKAEMDKKFEELGTSVQLAKENLNAGQAELQKLTESMRKHDATIRKCMEEINRLKIQLKELAVERDILVKDESDCRNQVEIANKRKIKMEKTYRWINEEKVHFGKQNTGYDFTSYSVERGKAEIEEKKSRKMALEKTMNPKAMHMLGSAEEQCRQLEIKKEILERDKKQLLEVINRLDIQKEEDLLRAHEKINRDFNTIFSTLLVGASAKLEPPPGAKNALEGLEVKVAFNNKWKDSLGELSGGQKSLVALSLVLAMLKFNPAPIYILDEVDAALDISHTQNIGAMIKTHFKESQFIIVSLKDGMFNNANVVFKTRFVDGTSTVIRMENKEHSSNAESNILNNQLNRAGM</sequence>
<feature type="coiled-coil region" evidence="12">
    <location>
        <begin position="394"/>
        <end position="470"/>
    </location>
</feature>
<dbReference type="PANTHER" id="PTHR43977">
    <property type="entry name" value="STRUCTURAL MAINTENANCE OF CHROMOSOMES PROTEIN 3"/>
    <property type="match status" value="1"/>
</dbReference>
<dbReference type="Proteomes" id="UP001608902">
    <property type="component" value="Unassembled WGS sequence"/>
</dbReference>
<protein>
    <recommendedName>
        <fullName evidence="11">Structural maintenance of chromosomes protein</fullName>
    </recommendedName>
</protein>
<dbReference type="GO" id="GO:0030261">
    <property type="term" value="P:chromosome condensation"/>
    <property type="evidence" value="ECO:0007669"/>
    <property type="project" value="UniProtKB-KW"/>
</dbReference>
<dbReference type="InterPro" id="IPR027417">
    <property type="entry name" value="P-loop_NTPase"/>
</dbReference>
<evidence type="ECO:0000256" key="9">
    <source>
        <dbReference type="ARBA" id="ARBA00023242"/>
    </source>
</evidence>
<keyword evidence="8" id="KW-0226">DNA condensation</keyword>
<keyword evidence="15" id="KW-1185">Reference proteome</keyword>
<proteinExistence type="inferred from homology"/>
<keyword evidence="3" id="KW-0132">Cell division</keyword>
<comment type="caution">
    <text evidence="14">The sequence shown here is derived from an EMBL/GenBank/DDBJ whole genome shotgun (WGS) entry which is preliminary data.</text>
</comment>
<feature type="coiled-coil region" evidence="12">
    <location>
        <begin position="961"/>
        <end position="1027"/>
    </location>
</feature>
<dbReference type="EMBL" id="JBGFUD010000729">
    <property type="protein sequence ID" value="MFH4975124.1"/>
    <property type="molecule type" value="Genomic_DNA"/>
</dbReference>
<accession>A0ABD6ECS7</accession>
<dbReference type="Pfam" id="PF02463">
    <property type="entry name" value="SMC_N"/>
    <property type="match status" value="2"/>
</dbReference>
<feature type="coiled-coil region" evidence="12">
    <location>
        <begin position="737"/>
        <end position="915"/>
    </location>
</feature>
<dbReference type="GO" id="GO:0005634">
    <property type="term" value="C:nucleus"/>
    <property type="evidence" value="ECO:0007669"/>
    <property type="project" value="UniProtKB-SubCell"/>
</dbReference>
<comment type="similarity">
    <text evidence="2">Belongs to the SMC family. SMC2 subfamily.</text>
</comment>
<dbReference type="InterPro" id="IPR010935">
    <property type="entry name" value="SMC_hinge"/>
</dbReference>
<dbReference type="GO" id="GO:0005524">
    <property type="term" value="F:ATP binding"/>
    <property type="evidence" value="ECO:0007669"/>
    <property type="project" value="UniProtKB-KW"/>
</dbReference>
<dbReference type="Gene3D" id="1.20.1060.20">
    <property type="match status" value="1"/>
</dbReference>
<dbReference type="Gene3D" id="3.30.70.1620">
    <property type="match status" value="1"/>
</dbReference>
<dbReference type="Pfam" id="PF06470">
    <property type="entry name" value="SMC_hinge"/>
    <property type="match status" value="1"/>
</dbReference>
<dbReference type="InterPro" id="IPR024704">
    <property type="entry name" value="SMC"/>
</dbReference>
<evidence type="ECO:0000256" key="8">
    <source>
        <dbReference type="ARBA" id="ARBA00023067"/>
    </source>
</evidence>
<evidence type="ECO:0000256" key="2">
    <source>
        <dbReference type="ARBA" id="ARBA00005231"/>
    </source>
</evidence>
<keyword evidence="7 12" id="KW-0175">Coiled coil</keyword>
<dbReference type="AlphaFoldDB" id="A0ABD6ECS7"/>
<evidence type="ECO:0000256" key="12">
    <source>
        <dbReference type="SAM" id="Coils"/>
    </source>
</evidence>
<keyword evidence="6" id="KW-0067">ATP-binding</keyword>
<dbReference type="InterPro" id="IPR003395">
    <property type="entry name" value="RecF/RecN/SMC_N"/>
</dbReference>
<organism evidence="14 15">
    <name type="scientific">Gnathostoma spinigerum</name>
    <dbReference type="NCBI Taxonomy" id="75299"/>
    <lineage>
        <taxon>Eukaryota</taxon>
        <taxon>Metazoa</taxon>
        <taxon>Ecdysozoa</taxon>
        <taxon>Nematoda</taxon>
        <taxon>Chromadorea</taxon>
        <taxon>Rhabditida</taxon>
        <taxon>Spirurina</taxon>
        <taxon>Gnathostomatomorpha</taxon>
        <taxon>Gnathostomatoidea</taxon>
        <taxon>Gnathostomatidae</taxon>
        <taxon>Gnathostoma</taxon>
    </lineage>
</organism>
<evidence type="ECO:0000313" key="14">
    <source>
        <dbReference type="EMBL" id="MFH4975124.1"/>
    </source>
</evidence>
<evidence type="ECO:0000259" key="13">
    <source>
        <dbReference type="SMART" id="SM00968"/>
    </source>
</evidence>
<dbReference type="CDD" id="cd03273">
    <property type="entry name" value="ABC_SMC2_euk"/>
    <property type="match status" value="1"/>
</dbReference>
<evidence type="ECO:0000256" key="7">
    <source>
        <dbReference type="ARBA" id="ARBA00023054"/>
    </source>
</evidence>
<dbReference type="GO" id="GO:0032991">
    <property type="term" value="C:protein-containing complex"/>
    <property type="evidence" value="ECO:0007669"/>
    <property type="project" value="UniProtKB-ARBA"/>
</dbReference>
<evidence type="ECO:0000256" key="11">
    <source>
        <dbReference type="PIRNR" id="PIRNR005719"/>
    </source>
</evidence>
<dbReference type="SMART" id="SM00968">
    <property type="entry name" value="SMC_hinge"/>
    <property type="match status" value="1"/>
</dbReference>
<dbReference type="InterPro" id="IPR036277">
    <property type="entry name" value="SMC_hinge_sf"/>
</dbReference>
<dbReference type="SUPFAM" id="SSF52540">
    <property type="entry name" value="P-loop containing nucleoside triphosphate hydrolases"/>
    <property type="match status" value="1"/>
</dbReference>